<dbReference type="PANTHER" id="PTHR38102:SF1">
    <property type="entry name" value="PERIPLASMIC CHAPERONE SPY"/>
    <property type="match status" value="1"/>
</dbReference>
<dbReference type="AlphaFoldDB" id="A0A2U3BAB2"/>
<keyword evidence="3 6" id="KW-0732">Signal</keyword>
<comment type="subcellular location">
    <subcellularLocation>
        <location evidence="1">Periplasm</location>
    </subcellularLocation>
</comment>
<keyword evidence="5" id="KW-0175">Coiled coil</keyword>
<comment type="similarity">
    <text evidence="2">Belongs to the CpxP/Spy family.</text>
</comment>
<feature type="coiled-coil region" evidence="5">
    <location>
        <begin position="79"/>
        <end position="128"/>
    </location>
</feature>
<dbReference type="PANTHER" id="PTHR38102">
    <property type="entry name" value="PERIPLASMIC CHAPERONE SPY"/>
    <property type="match status" value="1"/>
</dbReference>
<dbReference type="PIRSF" id="PIRSF034445">
    <property type="entry name" value="CpxP_Spy"/>
    <property type="match status" value="1"/>
</dbReference>
<feature type="chain" id="PRO_5015434476" evidence="6">
    <location>
        <begin position="26"/>
        <end position="180"/>
    </location>
</feature>
<organism evidence="7 8">
    <name type="scientific">Vibrio albus</name>
    <dbReference type="NCBI Taxonomy" id="2200953"/>
    <lineage>
        <taxon>Bacteria</taxon>
        <taxon>Pseudomonadati</taxon>
        <taxon>Pseudomonadota</taxon>
        <taxon>Gammaproteobacteria</taxon>
        <taxon>Vibrionales</taxon>
        <taxon>Vibrionaceae</taxon>
        <taxon>Vibrio</taxon>
    </lineage>
</organism>
<dbReference type="Proteomes" id="UP000245362">
    <property type="component" value="Unassembled WGS sequence"/>
</dbReference>
<evidence type="ECO:0000313" key="8">
    <source>
        <dbReference type="Proteomes" id="UP000245362"/>
    </source>
</evidence>
<gene>
    <name evidence="7" type="primary">cpxP</name>
    <name evidence="7" type="ORF">DI392_09740</name>
</gene>
<evidence type="ECO:0000256" key="3">
    <source>
        <dbReference type="ARBA" id="ARBA00022729"/>
    </source>
</evidence>
<dbReference type="Gene3D" id="1.20.120.1490">
    <property type="match status" value="1"/>
</dbReference>
<dbReference type="GO" id="GO:0051082">
    <property type="term" value="F:unfolded protein binding"/>
    <property type="evidence" value="ECO:0007669"/>
    <property type="project" value="TreeGrafter"/>
</dbReference>
<keyword evidence="8" id="KW-1185">Reference proteome</keyword>
<dbReference type="Pfam" id="PF07813">
    <property type="entry name" value="LTXXQ"/>
    <property type="match status" value="1"/>
</dbReference>
<evidence type="ECO:0000256" key="1">
    <source>
        <dbReference type="ARBA" id="ARBA00004418"/>
    </source>
</evidence>
<comment type="caution">
    <text evidence="7">The sequence shown here is derived from an EMBL/GenBank/DDBJ whole genome shotgun (WGS) entry which is preliminary data.</text>
</comment>
<evidence type="ECO:0000256" key="5">
    <source>
        <dbReference type="SAM" id="Coils"/>
    </source>
</evidence>
<evidence type="ECO:0000256" key="4">
    <source>
        <dbReference type="ARBA" id="ARBA00022764"/>
    </source>
</evidence>
<dbReference type="InterPro" id="IPR052211">
    <property type="entry name" value="Cpx_auxiliary_protein"/>
</dbReference>
<accession>A0A2U3BAB2</accession>
<feature type="signal peptide" evidence="6">
    <location>
        <begin position="1"/>
        <end position="25"/>
    </location>
</feature>
<evidence type="ECO:0000256" key="6">
    <source>
        <dbReference type="SAM" id="SignalP"/>
    </source>
</evidence>
<dbReference type="RefSeq" id="WP_109319716.1">
    <property type="nucleotide sequence ID" value="NZ_QFWT01000004.1"/>
</dbReference>
<dbReference type="InterPro" id="IPR012899">
    <property type="entry name" value="LTXXQ"/>
</dbReference>
<reference evidence="7 8" key="1">
    <citation type="submission" date="2018-05" db="EMBL/GenBank/DDBJ databases">
        <title>Vibrio limimaris sp. nov., isolated from marine sediment.</title>
        <authorList>
            <person name="Li C.-M."/>
        </authorList>
    </citation>
    <scope>NUCLEOTIDE SEQUENCE [LARGE SCALE GENOMIC DNA]</scope>
    <source>
        <strain evidence="7 8">E4404</strain>
    </source>
</reference>
<dbReference type="CDD" id="cd09916">
    <property type="entry name" value="CpxP_like"/>
    <property type="match status" value="1"/>
</dbReference>
<evidence type="ECO:0000256" key="2">
    <source>
        <dbReference type="ARBA" id="ARBA00008441"/>
    </source>
</evidence>
<dbReference type="OrthoDB" id="6105813at2"/>
<protein>
    <submittedName>
        <fullName evidence="7">Stress adaptor protein CpxP</fullName>
    </submittedName>
</protein>
<dbReference type="GO" id="GO:0030288">
    <property type="term" value="C:outer membrane-bounded periplasmic space"/>
    <property type="evidence" value="ECO:0007669"/>
    <property type="project" value="TreeGrafter"/>
</dbReference>
<proteinExistence type="inferred from homology"/>
<dbReference type="EMBL" id="QFWT01000004">
    <property type="protein sequence ID" value="PWI33732.1"/>
    <property type="molecule type" value="Genomic_DNA"/>
</dbReference>
<evidence type="ECO:0000313" key="7">
    <source>
        <dbReference type="EMBL" id="PWI33732.1"/>
    </source>
</evidence>
<sequence>MKSMKKLVLAVAVLPIALGTASAYAFGGPNGGGAMGGPGDYCSGGFGPRMLDDLNLTNEQLGQLRDLRTARRADRLAQRDTRRTERQEYREEHQKAMQELMLSDEFDEAKAMQLAKEMSQQMAEQRAEQQVIRMQAQHEMLSILTADQKAKLKELQSQRLEQCAAGMGQRGHGGKGGKRW</sequence>
<name>A0A2U3BAB2_9VIBR</name>
<dbReference type="NCBIfam" id="NF009391">
    <property type="entry name" value="PRK12750.1"/>
    <property type="match status" value="1"/>
</dbReference>
<keyword evidence="4" id="KW-0574">Periplasm</keyword>